<keyword evidence="4" id="KW-1185">Reference proteome</keyword>
<dbReference type="InterPro" id="IPR051654">
    <property type="entry name" value="Meroterpenoid_MTases"/>
</dbReference>
<dbReference type="AlphaFoldDB" id="A0A165M493"/>
<evidence type="ECO:0000256" key="1">
    <source>
        <dbReference type="ARBA" id="ARBA00022679"/>
    </source>
</evidence>
<sequence>MGNAANSTAQDRWPRAVCEDILRLVLAELPRRQGVKSVSLVNSEFAMISRGFIFKRLVLSTTNEDKFKGRLAVLRSSPTLSGYVKELVVVGDDLQHKFWLEYVAECENRTVTERVEVIEEPEKDLQDEIFRAGLKEQNDLNDLIGVVKKYVPFMLIPDIGDTSGIRGLGTKKIVANIGEQDRQMGGGLLPAGWVIWERSYRTKMTLKRTMDGRQDAMIDASRAASASIFSAPTAPVACGDDLVFFKNWTGLQDEEALKQHIFKPYTCIRWFTFTELQLSKLPAYGHLMKLGREREGAIFLEIGCCFGNDVRKAIADGYPLKNCIVSDIEPGLWDHGYTLFKDTAETFTVPIVAGDSLDSTFLEVVPPFTAPPQSPAPALSSVTRLSELHGHVSAIHLSAVFHLFNEEKQLHLAHALAGLLSPVPGSMILGWHVGLHEKGTVQALQRRDGTFIELFAHSPQSWTELWDGVVFPKGTVRVEAGLIELEGGEPRPEGVEYWKLVWSVTRL</sequence>
<keyword evidence="2" id="KW-0949">S-adenosyl-L-methionine</keyword>
<organism evidence="3 4">
    <name type="scientific">Daedalea quercina L-15889</name>
    <dbReference type="NCBI Taxonomy" id="1314783"/>
    <lineage>
        <taxon>Eukaryota</taxon>
        <taxon>Fungi</taxon>
        <taxon>Dikarya</taxon>
        <taxon>Basidiomycota</taxon>
        <taxon>Agaricomycotina</taxon>
        <taxon>Agaricomycetes</taxon>
        <taxon>Polyporales</taxon>
        <taxon>Fomitopsis</taxon>
    </lineage>
</organism>
<name>A0A165M493_9APHY</name>
<evidence type="ECO:0000313" key="4">
    <source>
        <dbReference type="Proteomes" id="UP000076727"/>
    </source>
</evidence>
<dbReference type="Proteomes" id="UP000076727">
    <property type="component" value="Unassembled WGS sequence"/>
</dbReference>
<dbReference type="PANTHER" id="PTHR35897:SF1">
    <property type="entry name" value="METHYLTRANSFERASE AUSD"/>
    <property type="match status" value="1"/>
</dbReference>
<dbReference type="EMBL" id="KV429110">
    <property type="protein sequence ID" value="KZT65213.1"/>
    <property type="molecule type" value="Genomic_DNA"/>
</dbReference>
<dbReference type="PANTHER" id="PTHR35897">
    <property type="entry name" value="METHYLTRANSFERASE AUSD"/>
    <property type="match status" value="1"/>
</dbReference>
<evidence type="ECO:0000256" key="2">
    <source>
        <dbReference type="ARBA" id="ARBA00022691"/>
    </source>
</evidence>
<keyword evidence="1" id="KW-0808">Transferase</keyword>
<proteinExistence type="predicted"/>
<reference evidence="3 4" key="1">
    <citation type="journal article" date="2016" name="Mol. Biol. Evol.">
        <title>Comparative Genomics of Early-Diverging Mushroom-Forming Fungi Provides Insights into the Origins of Lignocellulose Decay Capabilities.</title>
        <authorList>
            <person name="Nagy L.G."/>
            <person name="Riley R."/>
            <person name="Tritt A."/>
            <person name="Adam C."/>
            <person name="Daum C."/>
            <person name="Floudas D."/>
            <person name="Sun H."/>
            <person name="Yadav J.S."/>
            <person name="Pangilinan J."/>
            <person name="Larsson K.H."/>
            <person name="Matsuura K."/>
            <person name="Barry K."/>
            <person name="Labutti K."/>
            <person name="Kuo R."/>
            <person name="Ohm R.A."/>
            <person name="Bhattacharya S.S."/>
            <person name="Shirouzu T."/>
            <person name="Yoshinaga Y."/>
            <person name="Martin F.M."/>
            <person name="Grigoriev I.V."/>
            <person name="Hibbett D.S."/>
        </authorList>
    </citation>
    <scope>NUCLEOTIDE SEQUENCE [LARGE SCALE GENOMIC DNA]</scope>
    <source>
        <strain evidence="3 4">L-15889</strain>
    </source>
</reference>
<evidence type="ECO:0000313" key="3">
    <source>
        <dbReference type="EMBL" id="KZT65213.1"/>
    </source>
</evidence>
<protein>
    <recommendedName>
        <fullName evidence="5">Methyltransferase domain-containing protein</fullName>
    </recommendedName>
</protein>
<accession>A0A165M493</accession>
<dbReference type="OrthoDB" id="2094832at2759"/>
<evidence type="ECO:0008006" key="5">
    <source>
        <dbReference type="Google" id="ProtNLM"/>
    </source>
</evidence>
<gene>
    <name evidence="3" type="ORF">DAEQUDRAFT_769060</name>
</gene>
<dbReference type="STRING" id="1314783.A0A165M493"/>
<dbReference type="GO" id="GO:0016740">
    <property type="term" value="F:transferase activity"/>
    <property type="evidence" value="ECO:0007669"/>
    <property type="project" value="UniProtKB-KW"/>
</dbReference>